<sequence length="95" mass="11169">MPDFLNKSSELLTHSITDNSQENTTTYTWQSMWSHHSCPCCSYGLLRHISHGDIYWRCSHCYQTMPVWDISKCRTSSASSAPLHEFQDKHPYEIW</sequence>
<proteinExistence type="predicted"/>
<gene>
    <name evidence="1" type="ORF">AB0759_00650</name>
</gene>
<dbReference type="RefSeq" id="WP_202048676.1">
    <property type="nucleotide sequence ID" value="NZ_JBFQGM010000001.1"/>
</dbReference>
<dbReference type="Proteomes" id="UP001628874">
    <property type="component" value="Unassembled WGS sequence"/>
</dbReference>
<comment type="caution">
    <text evidence="1">The sequence shown here is derived from an EMBL/GenBank/DDBJ whole genome shotgun (WGS) entry which is preliminary data.</text>
</comment>
<keyword evidence="2" id="KW-1185">Reference proteome</keyword>
<evidence type="ECO:0000313" key="1">
    <source>
        <dbReference type="EMBL" id="MFL9459149.1"/>
    </source>
</evidence>
<dbReference type="EMBL" id="JBFQGM010000001">
    <property type="protein sequence ID" value="MFL9459149.1"/>
    <property type="molecule type" value="Genomic_DNA"/>
</dbReference>
<evidence type="ECO:0008006" key="3">
    <source>
        <dbReference type="Google" id="ProtNLM"/>
    </source>
</evidence>
<name>A0ABW8WDS5_9CYAN</name>
<reference evidence="1 2" key="1">
    <citation type="submission" date="2024-07" db="EMBL/GenBank/DDBJ databases">
        <authorList>
            <person name="Tripathy S."/>
        </authorList>
    </citation>
    <scope>NUCLEOTIDE SEQUENCE [LARGE SCALE GENOMIC DNA]</scope>
    <source>
        <strain evidence="1 2">VB-61278_2</strain>
    </source>
</reference>
<organism evidence="1 2">
    <name type="scientific">Scytonema tolypothrichoides VB-61278_2</name>
    <dbReference type="NCBI Taxonomy" id="3232314"/>
    <lineage>
        <taxon>Bacteria</taxon>
        <taxon>Bacillati</taxon>
        <taxon>Cyanobacteriota</taxon>
        <taxon>Cyanophyceae</taxon>
        <taxon>Nostocales</taxon>
        <taxon>Scytonemataceae</taxon>
        <taxon>Scytonema</taxon>
    </lineage>
</organism>
<accession>A0ABW8WDS5</accession>
<evidence type="ECO:0000313" key="2">
    <source>
        <dbReference type="Proteomes" id="UP001628874"/>
    </source>
</evidence>
<protein>
    <recommendedName>
        <fullName evidence="3">Transposase zinc-ribbon domain-containing protein</fullName>
    </recommendedName>
</protein>